<protein>
    <submittedName>
        <fullName evidence="2">Uncharacterized protein</fullName>
    </submittedName>
</protein>
<proteinExistence type="predicted"/>
<evidence type="ECO:0000313" key="2">
    <source>
        <dbReference type="EMBL" id="KAF2195630.1"/>
    </source>
</evidence>
<organism evidence="2 3">
    <name type="scientific">Zopfia rhizophila CBS 207.26</name>
    <dbReference type="NCBI Taxonomy" id="1314779"/>
    <lineage>
        <taxon>Eukaryota</taxon>
        <taxon>Fungi</taxon>
        <taxon>Dikarya</taxon>
        <taxon>Ascomycota</taxon>
        <taxon>Pezizomycotina</taxon>
        <taxon>Dothideomycetes</taxon>
        <taxon>Dothideomycetes incertae sedis</taxon>
        <taxon>Zopfiaceae</taxon>
        <taxon>Zopfia</taxon>
    </lineage>
</organism>
<keyword evidence="3" id="KW-1185">Reference proteome</keyword>
<reference evidence="2" key="1">
    <citation type="journal article" date="2020" name="Stud. Mycol.">
        <title>101 Dothideomycetes genomes: a test case for predicting lifestyles and emergence of pathogens.</title>
        <authorList>
            <person name="Haridas S."/>
            <person name="Albert R."/>
            <person name="Binder M."/>
            <person name="Bloem J."/>
            <person name="Labutti K."/>
            <person name="Salamov A."/>
            <person name="Andreopoulos B."/>
            <person name="Baker S."/>
            <person name="Barry K."/>
            <person name="Bills G."/>
            <person name="Bluhm B."/>
            <person name="Cannon C."/>
            <person name="Castanera R."/>
            <person name="Culley D."/>
            <person name="Daum C."/>
            <person name="Ezra D."/>
            <person name="Gonzalez J."/>
            <person name="Henrissat B."/>
            <person name="Kuo A."/>
            <person name="Liang C."/>
            <person name="Lipzen A."/>
            <person name="Lutzoni F."/>
            <person name="Magnuson J."/>
            <person name="Mondo S."/>
            <person name="Nolan M."/>
            <person name="Ohm R."/>
            <person name="Pangilinan J."/>
            <person name="Park H.-J."/>
            <person name="Ramirez L."/>
            <person name="Alfaro M."/>
            <person name="Sun H."/>
            <person name="Tritt A."/>
            <person name="Yoshinaga Y."/>
            <person name="Zwiers L.-H."/>
            <person name="Turgeon B."/>
            <person name="Goodwin S."/>
            <person name="Spatafora J."/>
            <person name="Crous P."/>
            <person name="Grigoriev I."/>
        </authorList>
    </citation>
    <scope>NUCLEOTIDE SEQUENCE</scope>
    <source>
        <strain evidence="2">CBS 207.26</strain>
    </source>
</reference>
<dbReference type="Proteomes" id="UP000800200">
    <property type="component" value="Unassembled WGS sequence"/>
</dbReference>
<sequence>MVTNCKDFRIRSPSQLKEDDERKIVCCSICGIVSLAGSKVGQTTSQGDNVQTMDFLSETSECPVMDATLSSTRAPTPVRSEPPAPQPGFTISPTVGYSYQPQRSTDIANIIDCLEDYSPPASLARSSNSVAQRPGGHPSLNRTYPRESQPGYSVSPTVGYSCQTHRSTNIEWVISLHPQYPQTTGS</sequence>
<accession>A0A6A6EZT4</accession>
<evidence type="ECO:0000313" key="3">
    <source>
        <dbReference type="Proteomes" id="UP000800200"/>
    </source>
</evidence>
<name>A0A6A6EZT4_9PEZI</name>
<feature type="compositionally biased region" description="Polar residues" evidence="1">
    <location>
        <begin position="150"/>
        <end position="159"/>
    </location>
</feature>
<feature type="region of interest" description="Disordered" evidence="1">
    <location>
        <begin position="122"/>
        <end position="159"/>
    </location>
</feature>
<dbReference type="AlphaFoldDB" id="A0A6A6EZT4"/>
<dbReference type="EMBL" id="ML994610">
    <property type="protein sequence ID" value="KAF2195630.1"/>
    <property type="molecule type" value="Genomic_DNA"/>
</dbReference>
<evidence type="ECO:0000256" key="1">
    <source>
        <dbReference type="SAM" id="MobiDB-lite"/>
    </source>
</evidence>
<gene>
    <name evidence="2" type="ORF">K469DRAFT_699215</name>
</gene>
<feature type="region of interest" description="Disordered" evidence="1">
    <location>
        <begin position="70"/>
        <end position="91"/>
    </location>
</feature>